<organism evidence="2">
    <name type="scientific">viral metagenome</name>
    <dbReference type="NCBI Taxonomy" id="1070528"/>
    <lineage>
        <taxon>unclassified sequences</taxon>
        <taxon>metagenomes</taxon>
        <taxon>organismal metagenomes</taxon>
    </lineage>
</organism>
<evidence type="ECO:0000313" key="2">
    <source>
        <dbReference type="EMBL" id="QJA85908.1"/>
    </source>
</evidence>
<evidence type="ECO:0000256" key="1">
    <source>
        <dbReference type="SAM" id="Coils"/>
    </source>
</evidence>
<dbReference type="AlphaFoldDB" id="A0A6M3KXF2"/>
<name>A0A6M3KXF2_9ZZZZ</name>
<accession>A0A6M3KXF2</accession>
<evidence type="ECO:0008006" key="3">
    <source>
        <dbReference type="Google" id="ProtNLM"/>
    </source>
</evidence>
<protein>
    <recommendedName>
        <fullName evidence="3">Capsid protein</fullName>
    </recommendedName>
</protein>
<dbReference type="EMBL" id="MT142602">
    <property type="protein sequence ID" value="QJA85908.1"/>
    <property type="molecule type" value="Genomic_DNA"/>
</dbReference>
<feature type="coiled-coil region" evidence="1">
    <location>
        <begin position="253"/>
        <end position="280"/>
    </location>
</feature>
<proteinExistence type="predicted"/>
<sequence>MTAFLDSEYADLINTTFPSRKRTTWDEQVRTLQNYHVMSRIITRKNIRQRSGRSIQFNARFFSADQAEMVKIRQRADPFSKDMHALGSVPWRELRSSCIYDEQIIDENSGADEQLVDYMVSIENDSEGATAELLETQFFQGPTSLVDEESAYGLPVWVTKGTGTSFSFESVDPSYVTGGAGGFAAATYPNWRSGFSQYVNRDDDDLYYKMRVGLLKTGFNPPVAGPYSNDTHEQTKAGYYTPKGPDREFITTMDVLLDMEQQARTQNENLRNELNMFAGEVTFFRAPVTWSAWLQENANATANSSLHGIDPIYCLDWNVWEVTVLKGNLFKKTPAMRHPDYPRTWQKFTFLRFNFSCRSRRNNFLLSKANS</sequence>
<gene>
    <name evidence="2" type="ORF">MM415B02161_0013</name>
</gene>
<reference evidence="2" key="1">
    <citation type="submission" date="2020-03" db="EMBL/GenBank/DDBJ databases">
        <title>The deep terrestrial virosphere.</title>
        <authorList>
            <person name="Holmfeldt K."/>
            <person name="Nilsson E."/>
            <person name="Simone D."/>
            <person name="Lopez-Fernandez M."/>
            <person name="Wu X."/>
            <person name="de Brujin I."/>
            <person name="Lundin D."/>
            <person name="Andersson A."/>
            <person name="Bertilsson S."/>
            <person name="Dopson M."/>
        </authorList>
    </citation>
    <scope>NUCLEOTIDE SEQUENCE</scope>
    <source>
        <strain evidence="2">MM415B02161</strain>
    </source>
</reference>
<keyword evidence="1" id="KW-0175">Coiled coil</keyword>